<proteinExistence type="predicted"/>
<evidence type="ECO:0008006" key="3">
    <source>
        <dbReference type="Google" id="ProtNLM"/>
    </source>
</evidence>
<evidence type="ECO:0000313" key="1">
    <source>
        <dbReference type="EMBL" id="ASS73530.1"/>
    </source>
</evidence>
<protein>
    <recommendedName>
        <fullName evidence="3">Inhibitor of sigma-G Gin</fullName>
    </recommendedName>
</protein>
<reference evidence="1 2" key="1">
    <citation type="journal article" date="2015" name="Int. J. Syst. Evol. Microbiol.">
        <title>Tumebacillus algifaecis sp. nov., isolated from decomposing algal scum.</title>
        <authorList>
            <person name="Wu Y.F."/>
            <person name="Zhang B."/>
            <person name="Xing P."/>
            <person name="Wu Q.L."/>
            <person name="Liu S.J."/>
        </authorList>
    </citation>
    <scope>NUCLEOTIDE SEQUENCE [LARGE SCALE GENOMIC DNA]</scope>
    <source>
        <strain evidence="1 2">THMBR28</strain>
    </source>
</reference>
<sequence length="75" mass="8786">MQRMVDRMEELNVYGDKQGGGTCIVCGESKAFGIRIISQFLCHECEREIVSTDAQDEKYRYYVERMKQIWLEAIS</sequence>
<dbReference type="OrthoDB" id="2886653at2"/>
<dbReference type="AlphaFoldDB" id="A0A223CVP8"/>
<dbReference type="KEGG" id="tab:CIG75_00050"/>
<keyword evidence="2" id="KW-1185">Reference proteome</keyword>
<dbReference type="Pfam" id="PF10764">
    <property type="entry name" value="Gin"/>
    <property type="match status" value="1"/>
</dbReference>
<evidence type="ECO:0000313" key="2">
    <source>
        <dbReference type="Proteomes" id="UP000214688"/>
    </source>
</evidence>
<dbReference type="EMBL" id="CP022657">
    <property type="protein sequence ID" value="ASS73530.1"/>
    <property type="molecule type" value="Genomic_DNA"/>
</dbReference>
<dbReference type="Proteomes" id="UP000214688">
    <property type="component" value="Chromosome"/>
</dbReference>
<dbReference type="InterPro" id="IPR019700">
    <property type="entry name" value="Sigma-G_inhibitor_Gin"/>
</dbReference>
<name>A0A223CVP8_9BACL</name>
<organism evidence="1 2">
    <name type="scientific">Tumebacillus algifaecis</name>
    <dbReference type="NCBI Taxonomy" id="1214604"/>
    <lineage>
        <taxon>Bacteria</taxon>
        <taxon>Bacillati</taxon>
        <taxon>Bacillota</taxon>
        <taxon>Bacilli</taxon>
        <taxon>Bacillales</taxon>
        <taxon>Alicyclobacillaceae</taxon>
        <taxon>Tumebacillus</taxon>
    </lineage>
</organism>
<gene>
    <name evidence="1" type="ORF">CIG75_00050</name>
</gene>
<accession>A0A223CVP8</accession>